<gene>
    <name evidence="1" type="ORF">PEVE_00020633</name>
</gene>
<dbReference type="Proteomes" id="UP001159427">
    <property type="component" value="Unassembled WGS sequence"/>
</dbReference>
<proteinExistence type="predicted"/>
<protein>
    <submittedName>
        <fullName evidence="1">Uncharacterized protein</fullName>
    </submittedName>
</protein>
<dbReference type="EMBL" id="CALNXI010000277">
    <property type="protein sequence ID" value="CAH3023826.1"/>
    <property type="molecule type" value="Genomic_DNA"/>
</dbReference>
<dbReference type="Gene3D" id="3.30.70.1820">
    <property type="entry name" value="L1 transposable element, RRM domain"/>
    <property type="match status" value="1"/>
</dbReference>
<keyword evidence="2" id="KW-1185">Reference proteome</keyword>
<accession>A0ABN8M2K3</accession>
<comment type="caution">
    <text evidence="1">The sequence shown here is derived from an EMBL/GenBank/DDBJ whole genome shotgun (WGS) entry which is preliminary data.</text>
</comment>
<organism evidence="1 2">
    <name type="scientific">Porites evermanni</name>
    <dbReference type="NCBI Taxonomy" id="104178"/>
    <lineage>
        <taxon>Eukaryota</taxon>
        <taxon>Metazoa</taxon>
        <taxon>Cnidaria</taxon>
        <taxon>Anthozoa</taxon>
        <taxon>Hexacorallia</taxon>
        <taxon>Scleractinia</taxon>
        <taxon>Fungiina</taxon>
        <taxon>Poritidae</taxon>
        <taxon>Porites</taxon>
    </lineage>
</organism>
<reference evidence="1 2" key="1">
    <citation type="submission" date="2022-05" db="EMBL/GenBank/DDBJ databases">
        <authorList>
            <consortium name="Genoscope - CEA"/>
            <person name="William W."/>
        </authorList>
    </citation>
    <scope>NUCLEOTIDE SEQUENCE [LARGE SCALE GENOMIC DNA]</scope>
</reference>
<evidence type="ECO:0000313" key="1">
    <source>
        <dbReference type="EMBL" id="CAH3023826.1"/>
    </source>
</evidence>
<evidence type="ECO:0000313" key="2">
    <source>
        <dbReference type="Proteomes" id="UP001159427"/>
    </source>
</evidence>
<feature type="non-terminal residue" evidence="1">
    <location>
        <position position="1"/>
    </location>
</feature>
<sequence length="131" mass="15425">FNEEDISDSKLENKKIQQLQKQLLYMEAYSRRENKKLVGLIEEQVDNMNGGDEDHNSAQAQIEDTRGIIYKFLEHQPKIPNARERIEFQRLHRLGKPKNGSSRPIIAQFLRYGDKELVMDTELHVYDDIPK</sequence>
<feature type="non-terminal residue" evidence="1">
    <location>
        <position position="131"/>
    </location>
</feature>
<name>A0ABN8M2K3_9CNID</name>